<evidence type="ECO:0000313" key="3">
    <source>
        <dbReference type="Proteomes" id="UP000309215"/>
    </source>
</evidence>
<gene>
    <name evidence="2" type="ORF">E8A74_12055</name>
</gene>
<organism evidence="2 3">
    <name type="scientific">Polyangium fumosum</name>
    <dbReference type="NCBI Taxonomy" id="889272"/>
    <lineage>
        <taxon>Bacteria</taxon>
        <taxon>Pseudomonadati</taxon>
        <taxon>Myxococcota</taxon>
        <taxon>Polyangia</taxon>
        <taxon>Polyangiales</taxon>
        <taxon>Polyangiaceae</taxon>
        <taxon>Polyangium</taxon>
    </lineage>
</organism>
<dbReference type="PANTHER" id="PTHR43162:SF1">
    <property type="entry name" value="PRESTALK A DIFFERENTIATION PROTEIN A"/>
    <property type="match status" value="1"/>
</dbReference>
<keyword evidence="3" id="KW-1185">Reference proteome</keyword>
<comment type="caution">
    <text evidence="2">The sequence shown here is derived from an EMBL/GenBank/DDBJ whole genome shotgun (WGS) entry which is preliminary data.</text>
</comment>
<dbReference type="Pfam" id="PF13460">
    <property type="entry name" value="NAD_binding_10"/>
    <property type="match status" value="1"/>
</dbReference>
<evidence type="ECO:0000259" key="1">
    <source>
        <dbReference type="Pfam" id="PF13460"/>
    </source>
</evidence>
<dbReference type="InterPro" id="IPR051604">
    <property type="entry name" value="Ergot_Alk_Oxidoreductase"/>
</dbReference>
<sequence length="294" mass="30850">MGYDMHQEGERQMILVIGATGNVGGAVLAQLIEAGQKVRVLVRDPAKLGELGGKVEVVKGDLTKPETLDAAFAGVDKVFVVFAGDDLATLAGNAMDAAKKAGVKHIVMLSSSTVVEPYATLLGQWHIEAEAKIKASGLAWTILQPGAFASNTLHWVGSIKSQGVVFQPTGDGKSAPIDPHDIAAVAVKVLTSPGHEGKSYVLTGPEALSAAEEVAKIGAVLGRPLRFVDVPEAAAREGMVKAGLPEVFIRAVLEAHAMVKAGHGARITQTVEEILGRKARTFDDWLKSHGKAFQ</sequence>
<accession>A0A4U1JEG3</accession>
<dbReference type="CDD" id="cd05269">
    <property type="entry name" value="TMR_SDR_a"/>
    <property type="match status" value="1"/>
</dbReference>
<dbReference type="InterPro" id="IPR036291">
    <property type="entry name" value="NAD(P)-bd_dom_sf"/>
</dbReference>
<dbReference type="Gene3D" id="3.90.25.10">
    <property type="entry name" value="UDP-galactose 4-epimerase, domain 1"/>
    <property type="match status" value="1"/>
</dbReference>
<dbReference type="Proteomes" id="UP000309215">
    <property type="component" value="Unassembled WGS sequence"/>
</dbReference>
<protein>
    <submittedName>
        <fullName evidence="2">SDR family oxidoreductase</fullName>
    </submittedName>
</protein>
<reference evidence="2 3" key="1">
    <citation type="submission" date="2019-04" db="EMBL/GenBank/DDBJ databases">
        <authorList>
            <person name="Li Y."/>
            <person name="Wang J."/>
        </authorList>
    </citation>
    <scope>NUCLEOTIDE SEQUENCE [LARGE SCALE GENOMIC DNA]</scope>
    <source>
        <strain evidence="2 3">DSM 14668</strain>
    </source>
</reference>
<dbReference type="OrthoDB" id="267890at2"/>
<feature type="domain" description="NAD(P)-binding" evidence="1">
    <location>
        <begin position="18"/>
        <end position="193"/>
    </location>
</feature>
<proteinExistence type="predicted"/>
<name>A0A4U1JEG3_9BACT</name>
<dbReference type="SUPFAM" id="SSF51735">
    <property type="entry name" value="NAD(P)-binding Rossmann-fold domains"/>
    <property type="match status" value="1"/>
</dbReference>
<dbReference type="EMBL" id="SSMQ01000010">
    <property type="protein sequence ID" value="TKD09452.1"/>
    <property type="molecule type" value="Genomic_DNA"/>
</dbReference>
<dbReference type="Gene3D" id="3.40.50.720">
    <property type="entry name" value="NAD(P)-binding Rossmann-like Domain"/>
    <property type="match status" value="1"/>
</dbReference>
<dbReference type="InterPro" id="IPR016040">
    <property type="entry name" value="NAD(P)-bd_dom"/>
</dbReference>
<dbReference type="AlphaFoldDB" id="A0A4U1JEG3"/>
<evidence type="ECO:0000313" key="2">
    <source>
        <dbReference type="EMBL" id="TKD09452.1"/>
    </source>
</evidence>
<dbReference type="PANTHER" id="PTHR43162">
    <property type="match status" value="1"/>
</dbReference>